<proteinExistence type="predicted"/>
<keyword evidence="2" id="KW-1185">Reference proteome</keyword>
<evidence type="ECO:0000313" key="2">
    <source>
        <dbReference type="Proteomes" id="UP001526143"/>
    </source>
</evidence>
<dbReference type="InterPro" id="IPR048275">
    <property type="entry name" value="Cinnamycin_RiPP"/>
</dbReference>
<dbReference type="InterPro" id="IPR046016">
    <property type="entry name" value="Dur/DurB-like"/>
</dbReference>
<dbReference type="Pfam" id="PF19398">
    <property type="entry name" value="DurB-like"/>
    <property type="match status" value="1"/>
</dbReference>
<sequence>MSTTLQAKPSIEYLEQLLQMAAIDAEFSNELQNHPEMFGINADMVKSVPMSVEKQDESFAELLNDALGQLDIMAGCASTCSYGPATIVCDGTTK</sequence>
<dbReference type="EMBL" id="JAOWRF010000084">
    <property type="protein sequence ID" value="MCV3212957.1"/>
    <property type="molecule type" value="Genomic_DNA"/>
</dbReference>
<dbReference type="NCBIfam" id="NF033431">
    <property type="entry name" value="cinnamycin_RiPP"/>
    <property type="match status" value="1"/>
</dbReference>
<protein>
    <submittedName>
        <fullName evidence="1">Cinnamycin family lantibiotic</fullName>
    </submittedName>
</protein>
<accession>A0ABT3AUZ1</accession>
<evidence type="ECO:0000313" key="1">
    <source>
        <dbReference type="EMBL" id="MCV3212957.1"/>
    </source>
</evidence>
<organism evidence="1 2">
    <name type="scientific">Plectonema radiosum NIES-515</name>
    <dbReference type="NCBI Taxonomy" id="2986073"/>
    <lineage>
        <taxon>Bacteria</taxon>
        <taxon>Bacillati</taxon>
        <taxon>Cyanobacteriota</taxon>
        <taxon>Cyanophyceae</taxon>
        <taxon>Oscillatoriophycideae</taxon>
        <taxon>Oscillatoriales</taxon>
        <taxon>Microcoleaceae</taxon>
        <taxon>Plectonema</taxon>
    </lineage>
</organism>
<reference evidence="1 2" key="1">
    <citation type="submission" date="2022-10" db="EMBL/GenBank/DDBJ databases">
        <title>Identification of biosynthetic pathway for the production of the potent trypsin inhibitor radiosumin.</title>
        <authorList>
            <person name="Fewer D.P."/>
            <person name="Delbaje E."/>
            <person name="Ouyang X."/>
            <person name="Agostino P.D."/>
            <person name="Wahlsten M."/>
            <person name="Jokela J."/>
            <person name="Permi P."/>
            <person name="Haapaniemi E."/>
            <person name="Koistinen H."/>
        </authorList>
    </citation>
    <scope>NUCLEOTIDE SEQUENCE [LARGE SCALE GENOMIC DNA]</scope>
    <source>
        <strain evidence="1 2">NIES-515</strain>
    </source>
</reference>
<name>A0ABT3AUZ1_9CYAN</name>
<dbReference type="Proteomes" id="UP001526143">
    <property type="component" value="Unassembled WGS sequence"/>
</dbReference>
<dbReference type="RefSeq" id="WP_263744460.1">
    <property type="nucleotide sequence ID" value="NZ_JAOWRF010000084.1"/>
</dbReference>
<comment type="caution">
    <text evidence="1">The sequence shown here is derived from an EMBL/GenBank/DDBJ whole genome shotgun (WGS) entry which is preliminary data.</text>
</comment>
<gene>
    <name evidence="1" type="ORF">OGM63_05345</name>
</gene>